<keyword evidence="1" id="KW-0547">Nucleotide-binding</keyword>
<dbReference type="CDD" id="cd00009">
    <property type="entry name" value="AAA"/>
    <property type="match status" value="1"/>
</dbReference>
<evidence type="ECO:0000256" key="6">
    <source>
        <dbReference type="ARBA" id="ARBA00023163"/>
    </source>
</evidence>
<dbReference type="InterPro" id="IPR013767">
    <property type="entry name" value="PAS_fold"/>
</dbReference>
<keyword evidence="6" id="KW-0804">Transcription</keyword>
<dbReference type="InterPro" id="IPR003593">
    <property type="entry name" value="AAA+_ATPase"/>
</dbReference>
<dbReference type="SUPFAM" id="SSF52540">
    <property type="entry name" value="P-loop containing nucleoside triphosphate hydrolases"/>
    <property type="match status" value="1"/>
</dbReference>
<dbReference type="PROSITE" id="PS00688">
    <property type="entry name" value="SIGMA54_INTERACT_3"/>
    <property type="match status" value="1"/>
</dbReference>
<dbReference type="InterPro" id="IPR035965">
    <property type="entry name" value="PAS-like_dom_sf"/>
</dbReference>
<accession>A0A372LRS0</accession>
<dbReference type="PROSITE" id="PS50045">
    <property type="entry name" value="SIGMA54_INTERACT_4"/>
    <property type="match status" value="1"/>
</dbReference>
<dbReference type="Gene3D" id="3.30.450.20">
    <property type="entry name" value="PAS domain"/>
    <property type="match status" value="1"/>
</dbReference>
<dbReference type="GO" id="GO:0003677">
    <property type="term" value="F:DNA binding"/>
    <property type="evidence" value="ECO:0007669"/>
    <property type="project" value="UniProtKB-KW"/>
</dbReference>
<keyword evidence="5" id="KW-0238">DNA-binding</keyword>
<dbReference type="GO" id="GO:0005524">
    <property type="term" value="F:ATP binding"/>
    <property type="evidence" value="ECO:0007669"/>
    <property type="project" value="UniProtKB-KW"/>
</dbReference>
<dbReference type="InterPro" id="IPR027417">
    <property type="entry name" value="P-loop_NTPase"/>
</dbReference>
<keyword evidence="13" id="KW-1185">Reference proteome</keyword>
<protein>
    <recommendedName>
        <fullName evidence="7">HTH-type transcriptional regulatory protein TyrR</fullName>
    </recommendedName>
</protein>
<reference evidence="12 13" key="1">
    <citation type="submission" date="2018-08" db="EMBL/GenBank/DDBJ databases">
        <title>Bacillus chawlae sp. nov., Bacillus glennii sp. nov., and Bacillus saganii sp. nov. Isolated from the Vehicle Assembly Building at Kennedy Space Center where the Viking Spacecraft were Assembled.</title>
        <authorList>
            <person name="Seuylemezian A."/>
            <person name="Vaishampayan P."/>
        </authorList>
    </citation>
    <scope>NUCLEOTIDE SEQUENCE [LARGE SCALE GENOMIC DNA]</scope>
    <source>
        <strain evidence="12 13">V47-23a</strain>
    </source>
</reference>
<dbReference type="Pfam" id="PF00989">
    <property type="entry name" value="PAS"/>
    <property type="match status" value="1"/>
</dbReference>
<evidence type="ECO:0000313" key="13">
    <source>
        <dbReference type="Proteomes" id="UP000264541"/>
    </source>
</evidence>
<dbReference type="InterPro" id="IPR025943">
    <property type="entry name" value="Sigma_54_int_dom_ATP-bd_2"/>
</dbReference>
<evidence type="ECO:0000313" key="12">
    <source>
        <dbReference type="EMBL" id="RFU70895.1"/>
    </source>
</evidence>
<keyword evidence="8" id="KW-0175">Coiled coil</keyword>
<feature type="domain" description="PAC" evidence="11">
    <location>
        <begin position="150"/>
        <end position="202"/>
    </location>
</feature>
<dbReference type="SUPFAM" id="SSF46689">
    <property type="entry name" value="Homeodomain-like"/>
    <property type="match status" value="1"/>
</dbReference>
<dbReference type="EMBL" id="QVTE01000008">
    <property type="protein sequence ID" value="RFU70895.1"/>
    <property type="molecule type" value="Genomic_DNA"/>
</dbReference>
<proteinExistence type="predicted"/>
<evidence type="ECO:0000256" key="1">
    <source>
        <dbReference type="ARBA" id="ARBA00022741"/>
    </source>
</evidence>
<gene>
    <name evidence="12" type="ORF">D0469_02775</name>
</gene>
<dbReference type="FunFam" id="3.40.50.300:FF:000006">
    <property type="entry name" value="DNA-binding transcriptional regulator NtrC"/>
    <property type="match status" value="1"/>
</dbReference>
<dbReference type="Gene3D" id="1.10.8.60">
    <property type="match status" value="1"/>
</dbReference>
<feature type="domain" description="PAS" evidence="10">
    <location>
        <begin position="83"/>
        <end position="129"/>
    </location>
</feature>
<dbReference type="PROSITE" id="PS00676">
    <property type="entry name" value="SIGMA54_INTERACT_2"/>
    <property type="match status" value="1"/>
</dbReference>
<dbReference type="SMART" id="SM00382">
    <property type="entry name" value="AAA"/>
    <property type="match status" value="1"/>
</dbReference>
<feature type="domain" description="Sigma-54 factor interaction" evidence="9">
    <location>
        <begin position="227"/>
        <end position="456"/>
    </location>
</feature>
<dbReference type="Gene3D" id="3.40.50.300">
    <property type="entry name" value="P-loop containing nucleotide triphosphate hydrolases"/>
    <property type="match status" value="1"/>
</dbReference>
<dbReference type="InterPro" id="IPR000014">
    <property type="entry name" value="PAS"/>
</dbReference>
<dbReference type="InterPro" id="IPR030828">
    <property type="entry name" value="HTH_TyrR"/>
</dbReference>
<dbReference type="NCBIfam" id="TIGR00229">
    <property type="entry name" value="sensory_box"/>
    <property type="match status" value="1"/>
</dbReference>
<dbReference type="AlphaFoldDB" id="A0A372LRS0"/>
<dbReference type="Gene3D" id="1.10.10.60">
    <property type="entry name" value="Homeodomain-like"/>
    <property type="match status" value="1"/>
</dbReference>
<evidence type="ECO:0000256" key="3">
    <source>
        <dbReference type="ARBA" id="ARBA00022840"/>
    </source>
</evidence>
<dbReference type="SUPFAM" id="SSF55785">
    <property type="entry name" value="PYP-like sensor domain (PAS domain)"/>
    <property type="match status" value="1"/>
</dbReference>
<dbReference type="Pfam" id="PF18024">
    <property type="entry name" value="HTH_50"/>
    <property type="match status" value="1"/>
</dbReference>
<dbReference type="Pfam" id="PF25601">
    <property type="entry name" value="AAA_lid_14"/>
    <property type="match status" value="1"/>
</dbReference>
<dbReference type="InterPro" id="IPR009057">
    <property type="entry name" value="Homeodomain-like_sf"/>
</dbReference>
<dbReference type="RefSeq" id="WP_117325123.1">
    <property type="nucleotide sequence ID" value="NZ_QVTE01000008.1"/>
</dbReference>
<dbReference type="PROSITE" id="PS00675">
    <property type="entry name" value="SIGMA54_INTERACT_1"/>
    <property type="match status" value="1"/>
</dbReference>
<dbReference type="PROSITE" id="PS50112">
    <property type="entry name" value="PAS"/>
    <property type="match status" value="1"/>
</dbReference>
<dbReference type="InterPro" id="IPR000700">
    <property type="entry name" value="PAS-assoc_C"/>
</dbReference>
<keyword evidence="2" id="KW-0058">Aromatic hydrocarbons catabolism</keyword>
<sequence length="564" mass="64540">MFQPGNLFGYAILRNGRLTYCAPQVEEILEQIGISTILNKDLSSLPQSFKVLDNITITVDSFDYESILCIFQDVRDWKNLLETNSELESIIYNSHDGILVADGEGNTIRVSPGSERHFGISSEELLGRNCTELEKAGIFKPSVILKVLEEKGPVTIYQETRTGKVLLTTGNPIYNENGKITRVICNSRDVTELSKLRVQLKEQEGKVQRYESELWELRKKETVIDGFIAHSKKMKNIISLLHRVAVFDSNVLITGESGTGKEVIAKSVHSLSLRNTGPFIKVNCGAIPENLLESELFGYETGAFTGAKKGGKPGYFELANNGTIFLDEIGEMPHSLQAKLLQVIQDKTIQRVGGTKTISINFRLIAATNRDLFQMVNKGEFREDLYYRLNVINIIVPPLREREEDIPFLAQYFIDKFNSQYNLEKKIDAKTMNLLCSYEWPGNVRQLQNVIERLIVLTNDQQIRVMDAYDLLGNLFGNPAYINNWDNEMGTVKIEESEEEYLINRISKWENDQQWDLQNILKEVEQHFIKKALHKYKTTRKAAKYLEMSQPTLVRRLKNHMHEE</sequence>
<keyword evidence="4" id="KW-0805">Transcription regulation</keyword>
<organism evidence="12 13">
    <name type="scientific">Peribacillus saganii</name>
    <dbReference type="NCBI Taxonomy" id="2303992"/>
    <lineage>
        <taxon>Bacteria</taxon>
        <taxon>Bacillati</taxon>
        <taxon>Bacillota</taxon>
        <taxon>Bacilli</taxon>
        <taxon>Bacillales</taxon>
        <taxon>Bacillaceae</taxon>
        <taxon>Peribacillus</taxon>
    </lineage>
</organism>
<dbReference type="InterPro" id="IPR025662">
    <property type="entry name" value="Sigma_54_int_dom_ATP-bd_1"/>
</dbReference>
<comment type="caution">
    <text evidence="12">The sequence shown here is derived from an EMBL/GenBank/DDBJ whole genome shotgun (WGS) entry which is preliminary data.</text>
</comment>
<dbReference type="GO" id="GO:0006355">
    <property type="term" value="P:regulation of DNA-templated transcription"/>
    <property type="evidence" value="ECO:0007669"/>
    <property type="project" value="InterPro"/>
</dbReference>
<dbReference type="InterPro" id="IPR002078">
    <property type="entry name" value="Sigma_54_int"/>
</dbReference>
<dbReference type="InterPro" id="IPR058031">
    <property type="entry name" value="AAA_lid_NorR"/>
</dbReference>
<dbReference type="InterPro" id="IPR025944">
    <property type="entry name" value="Sigma_54_int_dom_CS"/>
</dbReference>
<evidence type="ECO:0000259" key="11">
    <source>
        <dbReference type="PROSITE" id="PS50113"/>
    </source>
</evidence>
<dbReference type="OrthoDB" id="9771372at2"/>
<evidence type="ECO:0000259" key="9">
    <source>
        <dbReference type="PROSITE" id="PS50045"/>
    </source>
</evidence>
<dbReference type="Proteomes" id="UP000264541">
    <property type="component" value="Unassembled WGS sequence"/>
</dbReference>
<dbReference type="CDD" id="cd00130">
    <property type="entry name" value="PAS"/>
    <property type="match status" value="1"/>
</dbReference>
<dbReference type="SMART" id="SM00091">
    <property type="entry name" value="PAS"/>
    <property type="match status" value="1"/>
</dbReference>
<dbReference type="PANTHER" id="PTHR32071:SF57">
    <property type="entry name" value="C4-DICARBOXYLATE TRANSPORT TRANSCRIPTIONAL REGULATORY PROTEIN DCTD"/>
    <property type="match status" value="1"/>
</dbReference>
<keyword evidence="3" id="KW-0067">ATP-binding</keyword>
<evidence type="ECO:0000256" key="4">
    <source>
        <dbReference type="ARBA" id="ARBA00023015"/>
    </source>
</evidence>
<dbReference type="Pfam" id="PF00158">
    <property type="entry name" value="Sigma54_activat"/>
    <property type="match status" value="1"/>
</dbReference>
<evidence type="ECO:0000259" key="10">
    <source>
        <dbReference type="PROSITE" id="PS50112"/>
    </source>
</evidence>
<dbReference type="PROSITE" id="PS50113">
    <property type="entry name" value="PAC"/>
    <property type="match status" value="1"/>
</dbReference>
<evidence type="ECO:0000256" key="2">
    <source>
        <dbReference type="ARBA" id="ARBA00022797"/>
    </source>
</evidence>
<evidence type="ECO:0000256" key="7">
    <source>
        <dbReference type="ARBA" id="ARBA00029500"/>
    </source>
</evidence>
<evidence type="ECO:0000256" key="8">
    <source>
        <dbReference type="SAM" id="Coils"/>
    </source>
</evidence>
<feature type="coiled-coil region" evidence="8">
    <location>
        <begin position="193"/>
        <end position="220"/>
    </location>
</feature>
<evidence type="ECO:0000256" key="5">
    <source>
        <dbReference type="ARBA" id="ARBA00023125"/>
    </source>
</evidence>
<dbReference type="PANTHER" id="PTHR32071">
    <property type="entry name" value="TRANSCRIPTIONAL REGULATORY PROTEIN"/>
    <property type="match status" value="1"/>
</dbReference>
<name>A0A372LRS0_9BACI</name>